<feature type="compositionally biased region" description="Polar residues" evidence="1">
    <location>
        <begin position="1"/>
        <end position="11"/>
    </location>
</feature>
<dbReference type="Proteomes" id="UP000277498">
    <property type="component" value="Unassembled WGS sequence"/>
</dbReference>
<protein>
    <submittedName>
        <fullName evidence="2">Uncharacterized protein</fullName>
    </submittedName>
</protein>
<evidence type="ECO:0000256" key="1">
    <source>
        <dbReference type="SAM" id="MobiDB-lite"/>
    </source>
</evidence>
<reference evidence="2 3" key="1">
    <citation type="submission" date="2018-11" db="EMBL/GenBank/DDBJ databases">
        <authorList>
            <person name="Criscuolo A."/>
        </authorList>
    </citation>
    <scope>NUCLEOTIDE SEQUENCE [LARGE SCALE GENOMIC DNA]</scope>
    <source>
        <strain evidence="2">ACIP111625</strain>
    </source>
</reference>
<evidence type="ECO:0000313" key="2">
    <source>
        <dbReference type="EMBL" id="VDC28613.1"/>
    </source>
</evidence>
<evidence type="ECO:0000313" key="3">
    <source>
        <dbReference type="Proteomes" id="UP000277498"/>
    </source>
</evidence>
<proteinExistence type="predicted"/>
<accession>A0A3P5XCP2</accession>
<name>A0A3P5XCP2_9RHOB</name>
<sequence length="58" mass="6481">MAGRMSFSTLRNRMPPEAQERARAKSEALEAEMVLIEVRQAMKLSQEARDDGGDGTAW</sequence>
<keyword evidence="3" id="KW-1185">Reference proteome</keyword>
<dbReference type="AlphaFoldDB" id="A0A3P5XCP2"/>
<dbReference type="OrthoDB" id="9797478at2"/>
<organism evidence="2 3">
    <name type="scientific">Pseudogemmobacter humi</name>
    <dbReference type="NCBI Taxonomy" id="2483812"/>
    <lineage>
        <taxon>Bacteria</taxon>
        <taxon>Pseudomonadati</taxon>
        <taxon>Pseudomonadota</taxon>
        <taxon>Alphaproteobacteria</taxon>
        <taxon>Rhodobacterales</taxon>
        <taxon>Paracoccaceae</taxon>
        <taxon>Pseudogemmobacter</taxon>
    </lineage>
</organism>
<dbReference type="RefSeq" id="WP_160144596.1">
    <property type="nucleotide sequence ID" value="NZ_UXAW01000070.1"/>
</dbReference>
<dbReference type="EMBL" id="UXAW01000070">
    <property type="protein sequence ID" value="VDC28613.1"/>
    <property type="molecule type" value="Genomic_DNA"/>
</dbReference>
<feature type="region of interest" description="Disordered" evidence="1">
    <location>
        <begin position="1"/>
        <end position="26"/>
    </location>
</feature>
<gene>
    <name evidence="2" type="ORF">XINFAN_02181</name>
</gene>